<dbReference type="EMBL" id="QRAS01000002">
    <property type="protein sequence ID" value="RDL06637.1"/>
    <property type="molecule type" value="Genomic_DNA"/>
</dbReference>
<organism evidence="1 2">
    <name type="scientific">Weissella soli</name>
    <dbReference type="NCBI Taxonomy" id="155866"/>
    <lineage>
        <taxon>Bacteria</taxon>
        <taxon>Bacillati</taxon>
        <taxon>Bacillota</taxon>
        <taxon>Bacilli</taxon>
        <taxon>Lactobacillales</taxon>
        <taxon>Lactobacillaceae</taxon>
        <taxon>Weissella</taxon>
    </lineage>
</organism>
<reference evidence="1 2" key="1">
    <citation type="submission" date="2018-07" db="EMBL/GenBank/DDBJ databases">
        <title>Genomic Encyclopedia of Type Strains, Phase III (KMG-III): the genomes of soil and plant-associated and newly described type strains.</title>
        <authorList>
            <person name="Whitman W."/>
        </authorList>
    </citation>
    <scope>NUCLEOTIDE SEQUENCE [LARGE SCALE GENOMIC DNA]</scope>
    <source>
        <strain evidence="1 2">CECT 7031</strain>
    </source>
</reference>
<dbReference type="Pfam" id="PF00583">
    <property type="entry name" value="Acetyltransf_1"/>
    <property type="match status" value="1"/>
</dbReference>
<dbReference type="GeneID" id="94545247"/>
<dbReference type="InterPro" id="IPR016181">
    <property type="entry name" value="Acyl_CoA_acyltransferase"/>
</dbReference>
<proteinExistence type="predicted"/>
<dbReference type="Gene3D" id="3.40.630.30">
    <property type="match status" value="1"/>
</dbReference>
<sequence>MESQRFDLFESVVAQLNLHDILPIISGSFALEIISGYNLNAYVTPMIIEDEQFNNAAALEETMYGLGFSRADVVEPVFLIDQLTIVFIPKSSVEELIGHELPSIYNFVHTMPDYFVLNTYDLFNVFAALIASTDRDEDSRQSDAQKLRFMQQLGYIFDRYPVRQLSASSLLNEMAFHFATPQDYTEIDQVIRRSFDEATYSTLIEEQQVRALRIEQPNGQLPIEIVIKFNNQIIGYGMLSDAQVAENRDAGRIGVLGPVVIIPEFRGRGLGWRLAEELEVSARYAGYAAVIVMGWPNYWRRFGYHSPNEIPTTLQPRFNMDLNYFMVKDLYPGALMKMDGEVTFPKAWGYNQNEEE</sequence>
<dbReference type="CDD" id="cd04301">
    <property type="entry name" value="NAT_SF"/>
    <property type="match status" value="1"/>
</dbReference>
<name>A0A288Q557_9LACO</name>
<gene>
    <name evidence="1" type="ORF">DFP99_1020</name>
</gene>
<evidence type="ECO:0000313" key="1">
    <source>
        <dbReference type="EMBL" id="RDL06637.1"/>
    </source>
</evidence>
<accession>A0A288Q557</accession>
<protein>
    <submittedName>
        <fullName evidence="1">Putative N-acetyltransferase YhbS</fullName>
    </submittedName>
</protein>
<dbReference type="AlphaFoldDB" id="A0A288Q557"/>
<dbReference type="KEGG" id="wso:WSWS_00032"/>
<keyword evidence="1" id="KW-0808">Transferase</keyword>
<comment type="caution">
    <text evidence="1">The sequence shown here is derived from an EMBL/GenBank/DDBJ whole genome shotgun (WGS) entry which is preliminary data.</text>
</comment>
<dbReference type="PROSITE" id="PS51186">
    <property type="entry name" value="GNAT"/>
    <property type="match status" value="1"/>
</dbReference>
<dbReference type="RefSeq" id="WP_070229363.1">
    <property type="nucleotide sequence ID" value="NZ_BJYO01000003.1"/>
</dbReference>
<evidence type="ECO:0000313" key="2">
    <source>
        <dbReference type="Proteomes" id="UP000254912"/>
    </source>
</evidence>
<dbReference type="SUPFAM" id="SSF55729">
    <property type="entry name" value="Acyl-CoA N-acyltransferases (Nat)"/>
    <property type="match status" value="1"/>
</dbReference>
<keyword evidence="2" id="KW-1185">Reference proteome</keyword>
<dbReference type="InterPro" id="IPR000182">
    <property type="entry name" value="GNAT_dom"/>
</dbReference>
<dbReference type="GO" id="GO:0016747">
    <property type="term" value="F:acyltransferase activity, transferring groups other than amino-acyl groups"/>
    <property type="evidence" value="ECO:0007669"/>
    <property type="project" value="InterPro"/>
</dbReference>
<dbReference type="Proteomes" id="UP000254912">
    <property type="component" value="Unassembled WGS sequence"/>
</dbReference>